<dbReference type="GO" id="GO:0050660">
    <property type="term" value="F:flavin adenine dinucleotide binding"/>
    <property type="evidence" value="ECO:0007669"/>
    <property type="project" value="InterPro"/>
</dbReference>
<dbReference type="Gene3D" id="3.50.50.60">
    <property type="entry name" value="FAD/NAD(P)-binding domain"/>
    <property type="match status" value="2"/>
</dbReference>
<dbReference type="PANTHER" id="PTHR42877">
    <property type="entry name" value="L-ORNITHINE N(5)-MONOOXYGENASE-RELATED"/>
    <property type="match status" value="1"/>
</dbReference>
<dbReference type="Proteomes" id="UP000004030">
    <property type="component" value="Unassembled WGS sequence"/>
</dbReference>
<evidence type="ECO:0000256" key="1">
    <source>
        <dbReference type="ARBA" id="ARBA00022630"/>
    </source>
</evidence>
<evidence type="ECO:0000313" key="4">
    <source>
        <dbReference type="EMBL" id="EHJ60876.1"/>
    </source>
</evidence>
<comment type="caution">
    <text evidence="4">The sequence shown here is derived from an EMBL/GenBank/DDBJ whole genome shotgun (WGS) entry which is preliminary data.</text>
</comment>
<organism evidence="4 5">
    <name type="scientific">Novosphingobium pentaromativorans US6-1</name>
    <dbReference type="NCBI Taxonomy" id="1088721"/>
    <lineage>
        <taxon>Bacteria</taxon>
        <taxon>Pseudomonadati</taxon>
        <taxon>Pseudomonadota</taxon>
        <taxon>Alphaproteobacteria</taxon>
        <taxon>Sphingomonadales</taxon>
        <taxon>Sphingomonadaceae</taxon>
        <taxon>Novosphingobium</taxon>
    </lineage>
</organism>
<dbReference type="InterPro" id="IPR020946">
    <property type="entry name" value="Flavin_mOase-like"/>
</dbReference>
<dbReference type="PANTHER" id="PTHR42877:SF4">
    <property type="entry name" value="FAD_NAD(P)-BINDING DOMAIN-CONTAINING PROTEIN-RELATED"/>
    <property type="match status" value="1"/>
</dbReference>
<evidence type="ECO:0000256" key="3">
    <source>
        <dbReference type="ARBA" id="ARBA00023002"/>
    </source>
</evidence>
<protein>
    <recommendedName>
        <fullName evidence="6">Monooxygenase</fullName>
    </recommendedName>
</protein>
<keyword evidence="5" id="KW-1185">Reference proteome</keyword>
<name>G6ECG5_9SPHN</name>
<accession>G6ECG5</accession>
<dbReference type="InterPro" id="IPR051209">
    <property type="entry name" value="FAD-bind_Monooxygenase_sf"/>
</dbReference>
<dbReference type="Pfam" id="PF00743">
    <property type="entry name" value="FMO-like"/>
    <property type="match status" value="1"/>
</dbReference>
<dbReference type="KEGG" id="npn:JI59_09905"/>
<sequence>MKDRDFIMRGLEAADLDAVKITLFHHTGERTLAELPVAARMNGDQKVALMTRAADWLLENASAQRARAPSPAEMRAMMEMATGSPIGDKEFEARHEIAGLGDFPYMAKWDGDPPSIPPGFKVAIVGSGFAGVSMGVQLDLLGIDYVVLERRCEAGGVWSINTYPDVRVDTMSVTYEFAFDREFHWNEYFARGATVREHVERVSRKFGVHGRTLFEHDVKEARWNPDTSEWTLTVATPGGERTMTVNAIVSCSGLFATPRIVDFEGKEDFAGDIVHTAEWPKDLDYKDRRVATIGNGSTGVQILGELANAARHVDVFQRTPQWITPRAGYGKPIEDEHLWLIRNFPGYRNWWRFTATAPLFDTHKLMLPDPEWQARGGIVNEGNDAMRAMLQAYIAEQVNGDRHLIAQLTPDYAPLSRRPVVDNGWYKALTRDNVDLVTTPIRRLVPGGIETVDGRVRECDLIVTCTGYAVSRYLWPTRYKGDRGQDLHDEWDSGDGPRAYLGLMHPGFPNLFTVYGPNSQPISGGPQQPVWFATWGSFAARMLMRMLREGKPQVEVTRQAHDDYNRRLDAQAATLLQTSELGGADRNYYLNADQGGRLQVNAPWYAPDYHRMLTRIDWDAVRFAGEPTEAQAMTGAA</sequence>
<keyword evidence="2" id="KW-0274">FAD</keyword>
<keyword evidence="3" id="KW-0560">Oxidoreductase</keyword>
<dbReference type="PATRIC" id="fig|1088721.3.peg.2015"/>
<keyword evidence="1" id="KW-0285">Flavoprotein</keyword>
<evidence type="ECO:0000313" key="5">
    <source>
        <dbReference type="Proteomes" id="UP000004030"/>
    </source>
</evidence>
<dbReference type="InterPro" id="IPR036188">
    <property type="entry name" value="FAD/NAD-bd_sf"/>
</dbReference>
<dbReference type="eggNOG" id="COG2072">
    <property type="taxonomic scope" value="Bacteria"/>
</dbReference>
<dbReference type="OrthoDB" id="312624at2"/>
<reference evidence="4 5" key="1">
    <citation type="journal article" date="2012" name="J. Bacteriol.">
        <title>Genome sequence of benzo(a)pyrene-degrading bacterium Novosphingobium pentaromativorans US6-1.</title>
        <authorList>
            <person name="Luo Y.R."/>
            <person name="Kang S.G."/>
            <person name="Kim S.J."/>
            <person name="Kim M.R."/>
            <person name="Li N."/>
            <person name="Lee J.H."/>
            <person name="Kwon K.K."/>
        </authorList>
    </citation>
    <scope>NUCLEOTIDE SEQUENCE [LARGE SCALE GENOMIC DNA]</scope>
    <source>
        <strain evidence="4 5">US6-1</strain>
    </source>
</reference>
<dbReference type="SUPFAM" id="SSF51905">
    <property type="entry name" value="FAD/NAD(P)-binding domain"/>
    <property type="match status" value="2"/>
</dbReference>
<dbReference type="AlphaFoldDB" id="G6ECG5"/>
<dbReference type="EMBL" id="AGFM01000029">
    <property type="protein sequence ID" value="EHJ60876.1"/>
    <property type="molecule type" value="Genomic_DNA"/>
</dbReference>
<dbReference type="GO" id="GO:0050661">
    <property type="term" value="F:NADP binding"/>
    <property type="evidence" value="ECO:0007669"/>
    <property type="project" value="InterPro"/>
</dbReference>
<dbReference type="STRING" id="1088721.JI59_09905"/>
<evidence type="ECO:0000256" key="2">
    <source>
        <dbReference type="ARBA" id="ARBA00022827"/>
    </source>
</evidence>
<dbReference type="GO" id="GO:0004499">
    <property type="term" value="F:N,N-dimethylaniline monooxygenase activity"/>
    <property type="evidence" value="ECO:0007669"/>
    <property type="project" value="InterPro"/>
</dbReference>
<evidence type="ECO:0008006" key="6">
    <source>
        <dbReference type="Google" id="ProtNLM"/>
    </source>
</evidence>
<proteinExistence type="predicted"/>
<gene>
    <name evidence="4" type="ORF">NSU_2036</name>
</gene>
<dbReference type="RefSeq" id="WP_007012951.1">
    <property type="nucleotide sequence ID" value="NZ_AGFM01000029.1"/>
</dbReference>